<organism evidence="1 2">
    <name type="scientific">Brassica rapa subsp. trilocularis</name>
    <dbReference type="NCBI Taxonomy" id="1813537"/>
    <lineage>
        <taxon>Eukaryota</taxon>
        <taxon>Viridiplantae</taxon>
        <taxon>Streptophyta</taxon>
        <taxon>Embryophyta</taxon>
        <taxon>Tracheophyta</taxon>
        <taxon>Spermatophyta</taxon>
        <taxon>Magnoliopsida</taxon>
        <taxon>eudicotyledons</taxon>
        <taxon>Gunneridae</taxon>
        <taxon>Pentapetalae</taxon>
        <taxon>rosids</taxon>
        <taxon>malvids</taxon>
        <taxon>Brassicales</taxon>
        <taxon>Brassicaceae</taxon>
        <taxon>Brassiceae</taxon>
        <taxon>Brassica</taxon>
    </lineage>
</organism>
<protein>
    <submittedName>
        <fullName evidence="1">Uncharacterized protein</fullName>
    </submittedName>
</protein>
<sequence>RQKEVTDSAETTHRSSLKLEYMDEYQNGAENMYFEVRKKETSKKKRRLSAKKRKCRRRLVFAIITDIELVAIYTCRLRPCFSFSDPVLPVSIFTVVVTTTACHHTGHLSLFQSLSLFLCKVDKAEELDGGGDNKTVVWLEDFGALMVTGLRWRRKKTIMTSRLS</sequence>
<dbReference type="Proteomes" id="UP000823674">
    <property type="component" value="Chromosome A08"/>
</dbReference>
<evidence type="ECO:0000313" key="2">
    <source>
        <dbReference type="Proteomes" id="UP000823674"/>
    </source>
</evidence>
<accession>A0ABQ7LNX2</accession>
<name>A0ABQ7LNX2_BRACM</name>
<dbReference type="EMBL" id="JADBGQ010000007">
    <property type="protein sequence ID" value="KAG5388279.1"/>
    <property type="molecule type" value="Genomic_DNA"/>
</dbReference>
<evidence type="ECO:0000313" key="1">
    <source>
        <dbReference type="EMBL" id="KAG5388279.1"/>
    </source>
</evidence>
<reference evidence="1 2" key="1">
    <citation type="submission" date="2021-03" db="EMBL/GenBank/DDBJ databases">
        <authorList>
            <person name="King G.J."/>
            <person name="Bancroft I."/>
            <person name="Baten A."/>
            <person name="Bloomfield J."/>
            <person name="Borpatragohain P."/>
            <person name="He Z."/>
            <person name="Irish N."/>
            <person name="Irwin J."/>
            <person name="Liu K."/>
            <person name="Mauleon R.P."/>
            <person name="Moore J."/>
            <person name="Morris R."/>
            <person name="Ostergaard L."/>
            <person name="Wang B."/>
            <person name="Wells R."/>
        </authorList>
    </citation>
    <scope>NUCLEOTIDE SEQUENCE [LARGE SCALE GENOMIC DNA]</scope>
    <source>
        <strain evidence="1">R-o-18</strain>
        <tissue evidence="1">Leaf</tissue>
    </source>
</reference>
<gene>
    <name evidence="1" type="primary">A08g501790.1_BraROA</name>
    <name evidence="1" type="ORF">IGI04_029820</name>
</gene>
<feature type="non-terminal residue" evidence="1">
    <location>
        <position position="1"/>
    </location>
</feature>
<proteinExistence type="predicted"/>
<comment type="caution">
    <text evidence="1">The sequence shown here is derived from an EMBL/GenBank/DDBJ whole genome shotgun (WGS) entry which is preliminary data.</text>
</comment>
<keyword evidence="2" id="KW-1185">Reference proteome</keyword>